<organism evidence="7 8">
    <name type="scientific">Fundulus heteroclitus</name>
    <name type="common">Killifish</name>
    <name type="synonym">Mummichog</name>
    <dbReference type="NCBI Taxonomy" id="8078"/>
    <lineage>
        <taxon>Eukaryota</taxon>
        <taxon>Metazoa</taxon>
        <taxon>Chordata</taxon>
        <taxon>Craniata</taxon>
        <taxon>Vertebrata</taxon>
        <taxon>Euteleostomi</taxon>
        <taxon>Actinopterygii</taxon>
        <taxon>Neopterygii</taxon>
        <taxon>Teleostei</taxon>
        <taxon>Neoteleostei</taxon>
        <taxon>Acanthomorphata</taxon>
        <taxon>Ovalentaria</taxon>
        <taxon>Atherinomorphae</taxon>
        <taxon>Cyprinodontiformes</taxon>
        <taxon>Fundulidae</taxon>
        <taxon>Fundulus</taxon>
    </lineage>
</organism>
<dbReference type="Proteomes" id="UP000265000">
    <property type="component" value="Unplaced"/>
</dbReference>
<keyword evidence="3" id="KW-0460">Magnesium</keyword>
<dbReference type="SUPFAM" id="SSF53738">
    <property type="entry name" value="Phosphoglucomutase, first 3 domains"/>
    <property type="match status" value="3"/>
</dbReference>
<evidence type="ECO:0000259" key="5">
    <source>
        <dbReference type="Pfam" id="PF02879"/>
    </source>
</evidence>
<dbReference type="FunFam" id="3.40.120.10:FF:000005">
    <property type="entry name" value="Phosphoglucomutase 5"/>
    <property type="match status" value="1"/>
</dbReference>
<evidence type="ECO:0000256" key="2">
    <source>
        <dbReference type="ARBA" id="ARBA00022553"/>
    </source>
</evidence>
<keyword evidence="2" id="KW-0597">Phosphoprotein</keyword>
<dbReference type="GO" id="GO:0004614">
    <property type="term" value="F:phosphoglucomutase activity"/>
    <property type="evidence" value="ECO:0007669"/>
    <property type="project" value="InterPro"/>
</dbReference>
<dbReference type="GO" id="GO:0005829">
    <property type="term" value="C:cytosol"/>
    <property type="evidence" value="ECO:0007669"/>
    <property type="project" value="TreeGrafter"/>
</dbReference>
<keyword evidence="8" id="KW-1185">Reference proteome</keyword>
<comment type="similarity">
    <text evidence="1 3">Belongs to the phosphohexose mutase family.</text>
</comment>
<evidence type="ECO:0000259" key="6">
    <source>
        <dbReference type="Pfam" id="PF02880"/>
    </source>
</evidence>
<feature type="domain" description="Alpha-D-phosphohexomutase alpha/beta/alpha" evidence="4">
    <location>
        <begin position="15"/>
        <end position="156"/>
    </location>
</feature>
<dbReference type="AlphaFoldDB" id="A0A3Q2NNW8"/>
<evidence type="ECO:0000256" key="1">
    <source>
        <dbReference type="ARBA" id="ARBA00010231"/>
    </source>
</evidence>
<accession>A0A3Q2NNW8</accession>
<dbReference type="Pfam" id="PF24947">
    <property type="entry name" value="PGM1_C_vert_fung"/>
    <property type="match status" value="1"/>
</dbReference>
<proteinExistence type="inferred from homology"/>
<dbReference type="PANTHER" id="PTHR22573:SF60">
    <property type="entry name" value="PHOSPHOGLUCOMUTASE-1"/>
    <property type="match status" value="1"/>
</dbReference>
<dbReference type="GO" id="GO:0000287">
    <property type="term" value="F:magnesium ion binding"/>
    <property type="evidence" value="ECO:0007669"/>
    <property type="project" value="InterPro"/>
</dbReference>
<feature type="domain" description="Alpha-D-phosphohexomutase alpha/beta/alpha" evidence="6">
    <location>
        <begin position="321"/>
        <end position="379"/>
    </location>
</feature>
<dbReference type="Ensembl" id="ENSFHET00000015184.1">
    <property type="protein sequence ID" value="ENSFHEP00000000641.1"/>
    <property type="gene ID" value="ENSFHEG00000001381.1"/>
</dbReference>
<reference evidence="7" key="2">
    <citation type="submission" date="2025-09" db="UniProtKB">
        <authorList>
            <consortium name="Ensembl"/>
        </authorList>
    </citation>
    <scope>IDENTIFICATION</scope>
</reference>
<dbReference type="SUPFAM" id="SSF55957">
    <property type="entry name" value="Phosphoglucomutase, C-terminal domain"/>
    <property type="match status" value="1"/>
</dbReference>
<dbReference type="InterPro" id="IPR036900">
    <property type="entry name" value="A-D-PHexomutase_C_sf"/>
</dbReference>
<dbReference type="PROSITE" id="PS00710">
    <property type="entry name" value="PGM_PMM"/>
    <property type="match status" value="1"/>
</dbReference>
<dbReference type="InterPro" id="IPR005844">
    <property type="entry name" value="A-D-PHexomutase_a/b/a-I"/>
</dbReference>
<sequence length="541" mass="58406">MVKPTTVKTKPYADQKPGTSGLRKRVTVFQQNQHYAENFIQSIISVIEPAERQAATLVVGGDGRFFMKDAIQLIVQIAAANGINHLVIGQNGIMSTPAVSCVIRKLKAVGGIILTASHNPGGPSGDFGIKYNISSGGPAPEGITNKIYEISKGLQEYHICPELKVDLATIGKQTFEVDTFKPFIVEIVDSVEAYAEMLRDIFDFAALKDLLSGANHINVRLDAMHGVVGPYIKKIVCEELGSPANSAVNCVPQEDFGGHHPDPNLTYAADLVNTMKSGEYDFGAAFDGDGDRNMVLGKHGFFVNPSDSVAVIGANITCIPYFKKTGVKGLARSMPTSGALDNVAKALKMQLYETPTGWKFFGNLMDAGKLSLCGEESFGTGESQSAAPETERKVEHITPVLKSLHWYDYEEVDSDSANKMMKDLEAQMSEPSFVGKQFSSGDKTYAVAVADNFAYTDPVDGSVSKNQGLRIIFSDGSRIIFRLSGTGSAGATVRLYIDSYENDGQKILQDPQVMLAPLVDIALKLSQLHERTGRTGPTVIT</sequence>
<dbReference type="CDD" id="cd03085">
    <property type="entry name" value="PGM1"/>
    <property type="match status" value="1"/>
</dbReference>
<dbReference type="FunFam" id="3.30.310.50:FF:000002">
    <property type="entry name" value="Phosphoglucomutase 5"/>
    <property type="match status" value="1"/>
</dbReference>
<dbReference type="GeneTree" id="ENSGT00940000155542"/>
<dbReference type="Gene3D" id="3.30.310.50">
    <property type="entry name" value="Alpha-D-phosphohexomutase, C-terminal domain"/>
    <property type="match status" value="1"/>
</dbReference>
<feature type="domain" description="Alpha-D-phosphohexomutase alpha/beta/alpha" evidence="5">
    <location>
        <begin position="193"/>
        <end position="298"/>
    </location>
</feature>
<dbReference type="InterPro" id="IPR016055">
    <property type="entry name" value="A-D-PHexomutase_a/b/a-I/II/III"/>
</dbReference>
<evidence type="ECO:0000313" key="7">
    <source>
        <dbReference type="Ensembl" id="ENSFHEP00000000641.1"/>
    </source>
</evidence>
<dbReference type="PRINTS" id="PR00509">
    <property type="entry name" value="PGMPMM"/>
</dbReference>
<name>A0A3Q2NNW8_FUNHE</name>
<evidence type="ECO:0000313" key="8">
    <source>
        <dbReference type="Proteomes" id="UP000265000"/>
    </source>
</evidence>
<dbReference type="PANTHER" id="PTHR22573">
    <property type="entry name" value="PHOSPHOHEXOMUTASE FAMILY MEMBER"/>
    <property type="match status" value="1"/>
</dbReference>
<dbReference type="FunFam" id="3.40.120.10:FF:000004">
    <property type="entry name" value="Phosphoglucomutase 5"/>
    <property type="match status" value="1"/>
</dbReference>
<protein>
    <submittedName>
        <fullName evidence="7">Phosphoglucomutase 1</fullName>
    </submittedName>
</protein>
<dbReference type="Pfam" id="PF02879">
    <property type="entry name" value="PGM_PMM_II"/>
    <property type="match status" value="1"/>
</dbReference>
<dbReference type="Pfam" id="PF02880">
    <property type="entry name" value="PGM_PMM_III"/>
    <property type="match status" value="1"/>
</dbReference>
<dbReference type="GO" id="GO:0005975">
    <property type="term" value="P:carbohydrate metabolic process"/>
    <property type="evidence" value="ECO:0007669"/>
    <property type="project" value="InterPro"/>
</dbReference>
<dbReference type="InterPro" id="IPR016066">
    <property type="entry name" value="A-D-PHexomutase_CS"/>
</dbReference>
<dbReference type="InterPro" id="IPR045244">
    <property type="entry name" value="PGM"/>
</dbReference>
<keyword evidence="3" id="KW-0479">Metal-binding</keyword>
<reference evidence="7" key="1">
    <citation type="submission" date="2025-08" db="UniProtKB">
        <authorList>
            <consortium name="Ensembl"/>
        </authorList>
    </citation>
    <scope>IDENTIFICATION</scope>
</reference>
<evidence type="ECO:0000259" key="4">
    <source>
        <dbReference type="Pfam" id="PF02878"/>
    </source>
</evidence>
<dbReference type="NCBIfam" id="NF005737">
    <property type="entry name" value="PRK07564.1-1"/>
    <property type="match status" value="1"/>
</dbReference>
<dbReference type="InterPro" id="IPR005845">
    <property type="entry name" value="A-D-PHexomutase_a/b/a-II"/>
</dbReference>
<evidence type="ECO:0000256" key="3">
    <source>
        <dbReference type="RuleBase" id="RU004326"/>
    </source>
</evidence>
<dbReference type="STRING" id="8078.ENSFHEP00000000641"/>
<dbReference type="InterPro" id="IPR005846">
    <property type="entry name" value="A-D-PHexomutase_a/b/a-III"/>
</dbReference>
<dbReference type="Gene3D" id="3.40.120.10">
    <property type="entry name" value="Alpha-D-Glucose-1,6-Bisphosphate, subunit A, domain 3"/>
    <property type="match status" value="3"/>
</dbReference>
<dbReference type="InterPro" id="IPR005841">
    <property type="entry name" value="Alpha-D-phosphohexomutase_SF"/>
</dbReference>
<dbReference type="Pfam" id="PF02878">
    <property type="entry name" value="PGM_PMM_I"/>
    <property type="match status" value="1"/>
</dbReference>